<evidence type="ECO:0000256" key="1">
    <source>
        <dbReference type="ARBA" id="ARBA00005417"/>
    </source>
</evidence>
<gene>
    <name evidence="6" type="ORF">FEN17_02290</name>
</gene>
<comment type="caution">
    <text evidence="6">The sequence shown here is derived from an EMBL/GenBank/DDBJ whole genome shotgun (WGS) entry which is preliminary data.</text>
</comment>
<proteinExistence type="inferred from homology"/>
<organism evidence="6 7">
    <name type="scientific">Dyadobacter luticola</name>
    <dbReference type="NCBI Taxonomy" id="1979387"/>
    <lineage>
        <taxon>Bacteria</taxon>
        <taxon>Pseudomonadati</taxon>
        <taxon>Bacteroidota</taxon>
        <taxon>Cytophagia</taxon>
        <taxon>Cytophagales</taxon>
        <taxon>Spirosomataceae</taxon>
        <taxon>Dyadobacter</taxon>
    </lineage>
</organism>
<dbReference type="PANTHER" id="PTHR43335">
    <property type="entry name" value="ABC TRANSPORTER, ATP-BINDING PROTEIN"/>
    <property type="match status" value="1"/>
</dbReference>
<evidence type="ECO:0000259" key="5">
    <source>
        <dbReference type="PROSITE" id="PS50893"/>
    </source>
</evidence>
<sequence>MTYAIQTDQLNYSHGGQLIVNNLSLQVPAGSIFGFLGPNGSGKTTTICLLLGLIPTQGPCIQMFGQQLNDQRLLILQKIGALIEAPVLYPHLSGGENMEIGRLARRVERERIGRVLEMVGLAEEARRRVKTYSLGMRQRLGIALALLGDPELLILDEPTNGLDPAGIREMRRLLAELSQVHGKTVFISSHLLDEMEKLVTHVGILNHGKMLFQGPVAQLHSDFAAGATLEEIFLNLTNEPI</sequence>
<feature type="domain" description="ABC transporter" evidence="5">
    <location>
        <begin position="5"/>
        <end position="232"/>
    </location>
</feature>
<dbReference type="GO" id="GO:0016887">
    <property type="term" value="F:ATP hydrolysis activity"/>
    <property type="evidence" value="ECO:0007669"/>
    <property type="project" value="InterPro"/>
</dbReference>
<name>A0A5R9L6J3_9BACT</name>
<dbReference type="InterPro" id="IPR003439">
    <property type="entry name" value="ABC_transporter-like_ATP-bd"/>
</dbReference>
<dbReference type="Pfam" id="PF00005">
    <property type="entry name" value="ABC_tran"/>
    <property type="match status" value="1"/>
</dbReference>
<evidence type="ECO:0000313" key="6">
    <source>
        <dbReference type="EMBL" id="TLV04031.1"/>
    </source>
</evidence>
<comment type="similarity">
    <text evidence="1">Belongs to the ABC transporter superfamily.</text>
</comment>
<reference evidence="6 7" key="1">
    <citation type="submission" date="2019-05" db="EMBL/GenBank/DDBJ databases">
        <authorList>
            <person name="Qu J.-H."/>
        </authorList>
    </citation>
    <scope>NUCLEOTIDE SEQUENCE [LARGE SCALE GENOMIC DNA]</scope>
    <source>
        <strain evidence="6 7">T17</strain>
    </source>
</reference>
<keyword evidence="7" id="KW-1185">Reference proteome</keyword>
<dbReference type="AlphaFoldDB" id="A0A5R9L6J3"/>
<evidence type="ECO:0000313" key="7">
    <source>
        <dbReference type="Proteomes" id="UP000306402"/>
    </source>
</evidence>
<dbReference type="InterPro" id="IPR027417">
    <property type="entry name" value="P-loop_NTPase"/>
</dbReference>
<evidence type="ECO:0000256" key="3">
    <source>
        <dbReference type="ARBA" id="ARBA00022741"/>
    </source>
</evidence>
<dbReference type="PANTHER" id="PTHR43335:SF4">
    <property type="entry name" value="ABC TRANSPORTER, ATP-BINDING PROTEIN"/>
    <property type="match status" value="1"/>
</dbReference>
<dbReference type="SMART" id="SM00382">
    <property type="entry name" value="AAA"/>
    <property type="match status" value="1"/>
</dbReference>
<evidence type="ECO:0000256" key="4">
    <source>
        <dbReference type="ARBA" id="ARBA00022840"/>
    </source>
</evidence>
<keyword evidence="4 6" id="KW-0067">ATP-binding</keyword>
<protein>
    <submittedName>
        <fullName evidence="6">ATP-binding cassette domain-containing protein</fullName>
    </submittedName>
</protein>
<keyword evidence="2" id="KW-0813">Transport</keyword>
<dbReference type="GO" id="GO:0005524">
    <property type="term" value="F:ATP binding"/>
    <property type="evidence" value="ECO:0007669"/>
    <property type="project" value="UniProtKB-KW"/>
</dbReference>
<dbReference type="PROSITE" id="PS50893">
    <property type="entry name" value="ABC_TRANSPORTER_2"/>
    <property type="match status" value="1"/>
</dbReference>
<dbReference type="SUPFAM" id="SSF52540">
    <property type="entry name" value="P-loop containing nucleoside triphosphate hydrolases"/>
    <property type="match status" value="1"/>
</dbReference>
<evidence type="ECO:0000256" key="2">
    <source>
        <dbReference type="ARBA" id="ARBA00022448"/>
    </source>
</evidence>
<dbReference type="Proteomes" id="UP000306402">
    <property type="component" value="Unassembled WGS sequence"/>
</dbReference>
<dbReference type="EMBL" id="VCEJ01000002">
    <property type="protein sequence ID" value="TLV04031.1"/>
    <property type="molecule type" value="Genomic_DNA"/>
</dbReference>
<accession>A0A5R9L6J3</accession>
<dbReference type="InterPro" id="IPR003593">
    <property type="entry name" value="AAA+_ATPase"/>
</dbReference>
<dbReference type="RefSeq" id="WP_138363689.1">
    <property type="nucleotide sequence ID" value="NZ_VCEJ01000002.1"/>
</dbReference>
<dbReference type="InterPro" id="IPR017871">
    <property type="entry name" value="ABC_transporter-like_CS"/>
</dbReference>
<dbReference type="Gene3D" id="3.40.50.300">
    <property type="entry name" value="P-loop containing nucleotide triphosphate hydrolases"/>
    <property type="match status" value="1"/>
</dbReference>
<keyword evidence="3" id="KW-0547">Nucleotide-binding</keyword>
<dbReference type="OrthoDB" id="9808363at2"/>
<dbReference type="PROSITE" id="PS00211">
    <property type="entry name" value="ABC_TRANSPORTER_1"/>
    <property type="match status" value="1"/>
</dbReference>